<evidence type="ECO:0000256" key="1">
    <source>
        <dbReference type="SAM" id="MobiDB-lite"/>
    </source>
</evidence>
<proteinExistence type="predicted"/>
<dbReference type="RefSeq" id="XP_019636373.1">
    <property type="nucleotide sequence ID" value="XM_019780814.1"/>
</dbReference>
<evidence type="ECO:0000256" key="3">
    <source>
        <dbReference type="SAM" id="SignalP"/>
    </source>
</evidence>
<name>A0A6P4ZHW8_BRABE</name>
<accession>A0A6P4ZHW8</accession>
<organism evidence="4 5">
    <name type="scientific">Branchiostoma belcheri</name>
    <name type="common">Amphioxus</name>
    <dbReference type="NCBI Taxonomy" id="7741"/>
    <lineage>
        <taxon>Eukaryota</taxon>
        <taxon>Metazoa</taxon>
        <taxon>Chordata</taxon>
        <taxon>Cephalochordata</taxon>
        <taxon>Leptocardii</taxon>
        <taxon>Amphioxiformes</taxon>
        <taxon>Branchiostomatidae</taxon>
        <taxon>Branchiostoma</taxon>
    </lineage>
</organism>
<dbReference type="GeneID" id="109478981"/>
<protein>
    <submittedName>
        <fullName evidence="5">Uncharacterized protein LOC109478981</fullName>
    </submittedName>
</protein>
<feature type="transmembrane region" description="Helical" evidence="2">
    <location>
        <begin position="125"/>
        <end position="141"/>
    </location>
</feature>
<dbReference type="KEGG" id="bbel:109478981"/>
<dbReference type="AlphaFoldDB" id="A0A6P4ZHW8"/>
<keyword evidence="2" id="KW-0812">Transmembrane</keyword>
<sequence>MGKLGVFVLILTGISLPLQMVTLVLHTVTMADCLNKNTPLPDVVCTDTTLIPGTVAIEATYGAATLLLSVSWVANIVLICGLRRRYSSKKVWKRLFVWKYVIMMFFAVFYHFLEGLSTQGNPYTASFLGVTKVTVAFLMLIENDRESFGKPWQARVDRTVSGTFAIDNILHFVMAVPFLKSVVSGEVGLDATVVEGTPGLWNAFLLLLTVNSVAFRFVLARFFLQRCWIGNRSYSLLGDAWDLRDYNRKVSIDMADGDTEYQPLSRIEVDAPEEPTITPEEPKTAEVTAEDGAVLSNLTDEPEQDKEM</sequence>
<feature type="transmembrane region" description="Helical" evidence="2">
    <location>
        <begin position="199"/>
        <end position="224"/>
    </location>
</feature>
<evidence type="ECO:0000313" key="5">
    <source>
        <dbReference type="RefSeq" id="XP_019636373.1"/>
    </source>
</evidence>
<gene>
    <name evidence="5" type="primary">LOC109478981</name>
</gene>
<feature type="transmembrane region" description="Helical" evidence="2">
    <location>
        <begin position="61"/>
        <end position="83"/>
    </location>
</feature>
<reference evidence="5" key="1">
    <citation type="submission" date="2025-08" db="UniProtKB">
        <authorList>
            <consortium name="RefSeq"/>
        </authorList>
    </citation>
    <scope>IDENTIFICATION</scope>
    <source>
        <tissue evidence="5">Gonad</tissue>
    </source>
</reference>
<feature type="chain" id="PRO_5028461388" evidence="3">
    <location>
        <begin position="27"/>
        <end position="308"/>
    </location>
</feature>
<keyword evidence="3" id="KW-0732">Signal</keyword>
<feature type="region of interest" description="Disordered" evidence="1">
    <location>
        <begin position="267"/>
        <end position="308"/>
    </location>
</feature>
<feature type="transmembrane region" description="Helical" evidence="2">
    <location>
        <begin position="95"/>
        <end position="113"/>
    </location>
</feature>
<feature type="signal peptide" evidence="3">
    <location>
        <begin position="1"/>
        <end position="26"/>
    </location>
</feature>
<keyword evidence="4" id="KW-1185">Reference proteome</keyword>
<dbReference type="Proteomes" id="UP000515135">
    <property type="component" value="Unplaced"/>
</dbReference>
<evidence type="ECO:0000313" key="4">
    <source>
        <dbReference type="Proteomes" id="UP000515135"/>
    </source>
</evidence>
<keyword evidence="2" id="KW-0472">Membrane</keyword>
<keyword evidence="2" id="KW-1133">Transmembrane helix</keyword>
<feature type="transmembrane region" description="Helical" evidence="2">
    <location>
        <begin position="162"/>
        <end position="179"/>
    </location>
</feature>
<evidence type="ECO:0000256" key="2">
    <source>
        <dbReference type="SAM" id="Phobius"/>
    </source>
</evidence>
<dbReference type="OrthoDB" id="9998671at2759"/>